<proteinExistence type="predicted"/>
<evidence type="ECO:0000313" key="2">
    <source>
        <dbReference type="Proteomes" id="UP000006729"/>
    </source>
</evidence>
<comment type="caution">
    <text evidence="1">The sequence shown here is derived from an EMBL/GenBank/DDBJ whole genome shotgun (WGS) entry which is preliminary data.</text>
</comment>
<reference evidence="1 2" key="1">
    <citation type="journal article" date="2006" name="Science">
        <title>The genome of black cottonwood, Populus trichocarpa (Torr. &amp; Gray).</title>
        <authorList>
            <person name="Tuskan G.A."/>
            <person name="Difazio S."/>
            <person name="Jansson S."/>
            <person name="Bohlmann J."/>
            <person name="Grigoriev I."/>
            <person name="Hellsten U."/>
            <person name="Putnam N."/>
            <person name="Ralph S."/>
            <person name="Rombauts S."/>
            <person name="Salamov A."/>
            <person name="Schein J."/>
            <person name="Sterck L."/>
            <person name="Aerts A."/>
            <person name="Bhalerao R.R."/>
            <person name="Bhalerao R.P."/>
            <person name="Blaudez D."/>
            <person name="Boerjan W."/>
            <person name="Brun A."/>
            <person name="Brunner A."/>
            <person name="Busov V."/>
            <person name="Campbell M."/>
            <person name="Carlson J."/>
            <person name="Chalot M."/>
            <person name="Chapman J."/>
            <person name="Chen G.L."/>
            <person name="Cooper D."/>
            <person name="Coutinho P.M."/>
            <person name="Couturier J."/>
            <person name="Covert S."/>
            <person name="Cronk Q."/>
            <person name="Cunningham R."/>
            <person name="Davis J."/>
            <person name="Degroeve S."/>
            <person name="Dejardin A."/>
            <person name="Depamphilis C."/>
            <person name="Detter J."/>
            <person name="Dirks B."/>
            <person name="Dubchak I."/>
            <person name="Duplessis S."/>
            <person name="Ehlting J."/>
            <person name="Ellis B."/>
            <person name="Gendler K."/>
            <person name="Goodstein D."/>
            <person name="Gribskov M."/>
            <person name="Grimwood J."/>
            <person name="Groover A."/>
            <person name="Gunter L."/>
            <person name="Hamberger B."/>
            <person name="Heinze B."/>
            <person name="Helariutta Y."/>
            <person name="Henrissat B."/>
            <person name="Holligan D."/>
            <person name="Holt R."/>
            <person name="Huang W."/>
            <person name="Islam-Faridi N."/>
            <person name="Jones S."/>
            <person name="Jones-Rhoades M."/>
            <person name="Jorgensen R."/>
            <person name="Joshi C."/>
            <person name="Kangasjarvi J."/>
            <person name="Karlsson J."/>
            <person name="Kelleher C."/>
            <person name="Kirkpatrick R."/>
            <person name="Kirst M."/>
            <person name="Kohler A."/>
            <person name="Kalluri U."/>
            <person name="Larimer F."/>
            <person name="Leebens-Mack J."/>
            <person name="Leple J.C."/>
            <person name="Locascio P."/>
            <person name="Lou Y."/>
            <person name="Lucas S."/>
            <person name="Martin F."/>
            <person name="Montanini B."/>
            <person name="Napoli C."/>
            <person name="Nelson D.R."/>
            <person name="Nelson C."/>
            <person name="Nieminen K."/>
            <person name="Nilsson O."/>
            <person name="Pereda V."/>
            <person name="Peter G."/>
            <person name="Philippe R."/>
            <person name="Pilate G."/>
            <person name="Poliakov A."/>
            <person name="Razumovskaya J."/>
            <person name="Richardson P."/>
            <person name="Rinaldi C."/>
            <person name="Ritland K."/>
            <person name="Rouze P."/>
            <person name="Ryaboy D."/>
            <person name="Schmutz J."/>
            <person name="Schrader J."/>
            <person name="Segerman B."/>
            <person name="Shin H."/>
            <person name="Siddiqui A."/>
            <person name="Sterky F."/>
            <person name="Terry A."/>
            <person name="Tsai C.J."/>
            <person name="Uberbacher E."/>
            <person name="Unneberg P."/>
            <person name="Vahala J."/>
            <person name="Wall K."/>
            <person name="Wessler S."/>
            <person name="Yang G."/>
            <person name="Yin T."/>
            <person name="Douglas C."/>
            <person name="Marra M."/>
            <person name="Sandberg G."/>
            <person name="Van de Peer Y."/>
            <person name="Rokhsar D."/>
        </authorList>
    </citation>
    <scope>NUCLEOTIDE SEQUENCE [LARGE SCALE GENOMIC DNA]</scope>
    <source>
        <strain evidence="2">cv. Nisqually</strain>
    </source>
</reference>
<dbReference type="EMBL" id="CM009292">
    <property type="protein sequence ID" value="RQO88409.2"/>
    <property type="molecule type" value="Genomic_DNA"/>
</dbReference>
<evidence type="ECO:0000313" key="1">
    <source>
        <dbReference type="EMBL" id="RQO88409.2"/>
    </source>
</evidence>
<name>A0A3N7ERL3_POPTR</name>
<dbReference type="STRING" id="3694.A0A3N7ERL3"/>
<organism evidence="1 2">
    <name type="scientific">Populus trichocarpa</name>
    <name type="common">Western balsam poplar</name>
    <name type="synonym">Populus balsamifera subsp. trichocarpa</name>
    <dbReference type="NCBI Taxonomy" id="3694"/>
    <lineage>
        <taxon>Eukaryota</taxon>
        <taxon>Viridiplantae</taxon>
        <taxon>Streptophyta</taxon>
        <taxon>Embryophyta</taxon>
        <taxon>Tracheophyta</taxon>
        <taxon>Spermatophyta</taxon>
        <taxon>Magnoliopsida</taxon>
        <taxon>eudicotyledons</taxon>
        <taxon>Gunneridae</taxon>
        <taxon>Pentapetalae</taxon>
        <taxon>rosids</taxon>
        <taxon>fabids</taxon>
        <taxon>Malpighiales</taxon>
        <taxon>Salicaceae</taxon>
        <taxon>Saliceae</taxon>
        <taxon>Populus</taxon>
    </lineage>
</organism>
<keyword evidence="2" id="KW-1185">Reference proteome</keyword>
<sequence length="68" mass="7766">MPTSLYMKVYGSIHLNREQHALLYQEILEHIIHISSRIKGWRSRAADTIYGAFLPSGRNEYTSTQGTG</sequence>
<gene>
    <name evidence="1" type="ORF">POPTR_003G158902v4</name>
</gene>
<accession>A0A3N7ERL3</accession>
<dbReference type="InParanoid" id="A0A3N7ERL3"/>
<dbReference type="AlphaFoldDB" id="A0A3N7ERL3"/>
<dbReference type="Proteomes" id="UP000006729">
    <property type="component" value="Chromosome 3"/>
</dbReference>
<protein>
    <submittedName>
        <fullName evidence="1">Uncharacterized protein</fullName>
    </submittedName>
</protein>
<dbReference type="Gene3D" id="1.20.58.870">
    <property type="match status" value="1"/>
</dbReference>